<dbReference type="Pfam" id="PF08387">
    <property type="entry name" value="FBD"/>
    <property type="match status" value="1"/>
</dbReference>
<name>A0A9J5XWE2_SOLCO</name>
<dbReference type="AlphaFoldDB" id="A0A9J5XWE2"/>
<evidence type="ECO:0000259" key="1">
    <source>
        <dbReference type="SMART" id="SM00579"/>
    </source>
</evidence>
<protein>
    <recommendedName>
        <fullName evidence="1">FBD domain-containing protein</fullName>
    </recommendedName>
</protein>
<dbReference type="Proteomes" id="UP000824120">
    <property type="component" value="Chromosome 8"/>
</dbReference>
<comment type="caution">
    <text evidence="2">The sequence shown here is derived from an EMBL/GenBank/DDBJ whole genome shotgun (WGS) entry which is preliminary data.</text>
</comment>
<sequence>MCAHKKIQLGRELPFVNSSLRPIGACIQLKNQPHRWLLYNSVSPRLMNQLFMLFNNRFILPRRFCNLLDNIHNKLRVSFHPNSSKTMVQGTILAHRKDLLLKYTNKDEQTRRFETHVNCSFPHLKTIKILNFSRSVMPLVKYLLKHATVLEKFIIAARRKRSDVSPDNVKMEQELLSFPRSSSQ</sequence>
<keyword evidence="3" id="KW-1185">Reference proteome</keyword>
<gene>
    <name evidence="2" type="ORF">H5410_043157</name>
</gene>
<proteinExistence type="predicted"/>
<dbReference type="SMART" id="SM00579">
    <property type="entry name" value="FBD"/>
    <property type="match status" value="1"/>
</dbReference>
<dbReference type="EMBL" id="JACXVP010000008">
    <property type="protein sequence ID" value="KAG5592643.1"/>
    <property type="molecule type" value="Genomic_DNA"/>
</dbReference>
<reference evidence="2 3" key="1">
    <citation type="submission" date="2020-09" db="EMBL/GenBank/DDBJ databases">
        <title>De no assembly of potato wild relative species, Solanum commersonii.</title>
        <authorList>
            <person name="Cho K."/>
        </authorList>
    </citation>
    <scope>NUCLEOTIDE SEQUENCE [LARGE SCALE GENOMIC DNA]</scope>
    <source>
        <strain evidence="2">LZ3.2</strain>
        <tissue evidence="2">Leaf</tissue>
    </source>
</reference>
<accession>A0A9J5XWE2</accession>
<evidence type="ECO:0000313" key="3">
    <source>
        <dbReference type="Proteomes" id="UP000824120"/>
    </source>
</evidence>
<organism evidence="2 3">
    <name type="scientific">Solanum commersonii</name>
    <name type="common">Commerson's wild potato</name>
    <name type="synonym">Commerson's nightshade</name>
    <dbReference type="NCBI Taxonomy" id="4109"/>
    <lineage>
        <taxon>Eukaryota</taxon>
        <taxon>Viridiplantae</taxon>
        <taxon>Streptophyta</taxon>
        <taxon>Embryophyta</taxon>
        <taxon>Tracheophyta</taxon>
        <taxon>Spermatophyta</taxon>
        <taxon>Magnoliopsida</taxon>
        <taxon>eudicotyledons</taxon>
        <taxon>Gunneridae</taxon>
        <taxon>Pentapetalae</taxon>
        <taxon>asterids</taxon>
        <taxon>lamiids</taxon>
        <taxon>Solanales</taxon>
        <taxon>Solanaceae</taxon>
        <taxon>Solanoideae</taxon>
        <taxon>Solaneae</taxon>
        <taxon>Solanum</taxon>
    </lineage>
</organism>
<evidence type="ECO:0000313" key="2">
    <source>
        <dbReference type="EMBL" id="KAG5592643.1"/>
    </source>
</evidence>
<feature type="non-terminal residue" evidence="2">
    <location>
        <position position="184"/>
    </location>
</feature>
<dbReference type="InterPro" id="IPR006566">
    <property type="entry name" value="FBD"/>
</dbReference>
<dbReference type="OrthoDB" id="1300924at2759"/>
<feature type="domain" description="FBD" evidence="1">
    <location>
        <begin position="118"/>
        <end position="184"/>
    </location>
</feature>